<name>A0A975D5G8_9SPHN</name>
<proteinExistence type="predicted"/>
<reference evidence="1" key="1">
    <citation type="submission" date="2020-07" db="EMBL/GenBank/DDBJ databases">
        <authorList>
            <person name="Camacho E."/>
        </authorList>
    </citation>
    <scope>NUCLEOTIDE SEQUENCE</scope>
    <source>
        <strain evidence="1">MPO218</strain>
    </source>
</reference>
<protein>
    <submittedName>
        <fullName evidence="1">Uncharacterized protein</fullName>
    </submittedName>
</protein>
<accession>A0A975D5G8</accession>
<evidence type="ECO:0000313" key="2">
    <source>
        <dbReference type="Proteomes" id="UP000664914"/>
    </source>
</evidence>
<reference evidence="1" key="2">
    <citation type="submission" date="2021-04" db="EMBL/GenBank/DDBJ databases">
        <title>Isolation and genomic analysis of the ibuprofen-degrading bacterium Sphingomonas strain MPO218.</title>
        <authorList>
            <person name="Aulestia M."/>
            <person name="Flores A."/>
            <person name="Mangas E.L."/>
            <person name="Perez-Pulido A.J."/>
            <person name="Santero E."/>
            <person name="Camacho E.M."/>
        </authorList>
    </citation>
    <scope>NUCLEOTIDE SEQUENCE</scope>
    <source>
        <strain evidence="1">MPO218</strain>
    </source>
</reference>
<sequence length="458" mass="51134">MTHFLDSVLTEYDDTLSSDSYIDPIGTLIIWSAFGRQVFRNRINSISNDVRNFTLNLFHHYLVKRLIEDDDVHLSHALLRQYQSKDSLNFKQACLIFLENVFVFSILRHEKSQDVESTGILGISNARRLWANEDRPPALIFTHEPVGQILVRQLGLGVSGRYKTPLMEMGFFDGNYHYHKPAYQSRWADAEKLIVGQPKSSLSKAAGKAYEFLKECVSRPIQGGKLPFGDVPADLTRAYARAFASPQAVGSYAKEFWLMQTELNQGAAGAIFDVLEETEDLSPQEAVEQALSHDLAPGEKAKLEHIVHLEPFLADCSLLFTLMASRRTQSTDDIANTWAKFGRDATRLPRVSAAVSEYADLPAIKGTEGAKRLRRLLEVANANSLDAQIRALANYHGSVMQSRGQVSWLNVGDDGTISVHARTVSLPEPDSRTPGSWHNSYYLPQFSSFVNGLRGEAA</sequence>
<dbReference type="AlphaFoldDB" id="A0A975D5G8"/>
<organism evidence="1 2">
    <name type="scientific">Rhizorhabdus wittichii</name>
    <dbReference type="NCBI Taxonomy" id="160791"/>
    <lineage>
        <taxon>Bacteria</taxon>
        <taxon>Pseudomonadati</taxon>
        <taxon>Pseudomonadota</taxon>
        <taxon>Alphaproteobacteria</taxon>
        <taxon>Sphingomonadales</taxon>
        <taxon>Sphingomonadaceae</taxon>
        <taxon>Rhizorhabdus</taxon>
    </lineage>
</organism>
<evidence type="ECO:0000313" key="1">
    <source>
        <dbReference type="EMBL" id="QTH23029.1"/>
    </source>
</evidence>
<dbReference type="EMBL" id="CP059319">
    <property type="protein sequence ID" value="QTH23029.1"/>
    <property type="molecule type" value="Genomic_DNA"/>
</dbReference>
<dbReference type="Proteomes" id="UP000664914">
    <property type="component" value="Chromosome"/>
</dbReference>
<gene>
    <name evidence="1" type="ORF">HRJ34_05830</name>
</gene>
<dbReference type="RefSeq" id="WP_208633559.1">
    <property type="nucleotide sequence ID" value="NZ_CP059319.1"/>
</dbReference>